<feature type="region of interest" description="Disordered" evidence="4">
    <location>
        <begin position="1"/>
        <end position="34"/>
    </location>
</feature>
<evidence type="ECO:0000313" key="6">
    <source>
        <dbReference type="Proteomes" id="UP001075354"/>
    </source>
</evidence>
<proteinExistence type="inferred from homology"/>
<dbReference type="InterPro" id="IPR013892">
    <property type="entry name" value="Cyt_c_biogenesis_Cmc1-like"/>
</dbReference>
<sequence>MGNTINAASSNSEKHVLPKRMGGGPMDLGDPDDRSLRKVEKDVLVLNLVRERVHKEKCASEAKFLDKCGGDAGFLLGFKCRKERDELMRCSEKWFHDEGLRNECTEEYLKRRSYHRRTGKPGHLYSEEVESS</sequence>
<organism evidence="5 6">
    <name type="scientific">Megalurothrips usitatus</name>
    <name type="common">bean blossom thrips</name>
    <dbReference type="NCBI Taxonomy" id="439358"/>
    <lineage>
        <taxon>Eukaryota</taxon>
        <taxon>Metazoa</taxon>
        <taxon>Ecdysozoa</taxon>
        <taxon>Arthropoda</taxon>
        <taxon>Hexapoda</taxon>
        <taxon>Insecta</taxon>
        <taxon>Pterygota</taxon>
        <taxon>Neoptera</taxon>
        <taxon>Paraneoptera</taxon>
        <taxon>Thysanoptera</taxon>
        <taxon>Terebrantia</taxon>
        <taxon>Thripoidea</taxon>
        <taxon>Thripidae</taxon>
        <taxon>Megalurothrips</taxon>
    </lineage>
</organism>
<keyword evidence="2" id="KW-1015">Disulfide bond</keyword>
<dbReference type="Proteomes" id="UP001075354">
    <property type="component" value="Chromosome 12"/>
</dbReference>
<evidence type="ECO:0000313" key="5">
    <source>
        <dbReference type="EMBL" id="KAJ1522171.1"/>
    </source>
</evidence>
<name>A0AAV7XF04_9NEOP</name>
<feature type="compositionally biased region" description="Polar residues" evidence="4">
    <location>
        <begin position="1"/>
        <end position="11"/>
    </location>
</feature>
<dbReference type="GO" id="GO:0005739">
    <property type="term" value="C:mitochondrion"/>
    <property type="evidence" value="ECO:0007669"/>
    <property type="project" value="UniProtKB-SubCell"/>
</dbReference>
<protein>
    <recommendedName>
        <fullName evidence="3">COX assembly mitochondrial protein</fullName>
    </recommendedName>
</protein>
<gene>
    <name evidence="5" type="ORF">ONE63_002481</name>
</gene>
<evidence type="ECO:0000256" key="2">
    <source>
        <dbReference type="ARBA" id="ARBA00023157"/>
    </source>
</evidence>
<comment type="similarity">
    <text evidence="1 3">Belongs to the CMC family.</text>
</comment>
<keyword evidence="3" id="KW-0496">Mitochondrion</keyword>
<evidence type="ECO:0000256" key="4">
    <source>
        <dbReference type="SAM" id="MobiDB-lite"/>
    </source>
</evidence>
<evidence type="ECO:0000256" key="1">
    <source>
        <dbReference type="ARBA" id="ARBA00007347"/>
    </source>
</evidence>
<dbReference type="EMBL" id="JAPTSV010000012">
    <property type="protein sequence ID" value="KAJ1522171.1"/>
    <property type="molecule type" value="Genomic_DNA"/>
</dbReference>
<reference evidence="5" key="1">
    <citation type="submission" date="2022-12" db="EMBL/GenBank/DDBJ databases">
        <title>Chromosome-level genome assembly of the bean flower thrips Megalurothrips usitatus.</title>
        <authorList>
            <person name="Ma L."/>
            <person name="Liu Q."/>
            <person name="Li H."/>
            <person name="Cai W."/>
        </authorList>
    </citation>
    <scope>NUCLEOTIDE SEQUENCE</scope>
    <source>
        <strain evidence="5">Cailab_2022a</strain>
    </source>
</reference>
<dbReference type="AlphaFoldDB" id="A0AAV7XF04"/>
<dbReference type="Pfam" id="PF08583">
    <property type="entry name" value="Cmc1"/>
    <property type="match status" value="1"/>
</dbReference>
<accession>A0AAV7XF04</accession>
<keyword evidence="6" id="KW-1185">Reference proteome</keyword>
<comment type="subcellular location">
    <subcellularLocation>
        <location evidence="3">Mitochondrion</location>
    </subcellularLocation>
</comment>
<evidence type="ECO:0000256" key="3">
    <source>
        <dbReference type="RuleBase" id="RU364104"/>
    </source>
</evidence>
<comment type="caution">
    <text evidence="5">The sequence shown here is derived from an EMBL/GenBank/DDBJ whole genome shotgun (WGS) entry which is preliminary data.</text>
</comment>